<keyword evidence="2" id="KW-0812">Transmembrane</keyword>
<feature type="region of interest" description="Disordered" evidence="1">
    <location>
        <begin position="1"/>
        <end position="24"/>
    </location>
</feature>
<dbReference type="RefSeq" id="WP_141818159.1">
    <property type="nucleotide sequence ID" value="NZ_BAAAIL010000003.1"/>
</dbReference>
<gene>
    <name evidence="3" type="ORF">FB476_1430</name>
</gene>
<protein>
    <submittedName>
        <fullName evidence="3">Uncharacterized protein</fullName>
    </submittedName>
</protein>
<keyword evidence="2" id="KW-1133">Transmembrane helix</keyword>
<name>A0A543KNB8_9MICO</name>
<feature type="transmembrane region" description="Helical" evidence="2">
    <location>
        <begin position="32"/>
        <end position="51"/>
    </location>
</feature>
<organism evidence="3 4">
    <name type="scientific">Ornithinimicrobium humiphilum</name>
    <dbReference type="NCBI Taxonomy" id="125288"/>
    <lineage>
        <taxon>Bacteria</taxon>
        <taxon>Bacillati</taxon>
        <taxon>Actinomycetota</taxon>
        <taxon>Actinomycetes</taxon>
        <taxon>Micrococcales</taxon>
        <taxon>Ornithinimicrobiaceae</taxon>
        <taxon>Ornithinimicrobium</taxon>
    </lineage>
</organism>
<evidence type="ECO:0000256" key="2">
    <source>
        <dbReference type="SAM" id="Phobius"/>
    </source>
</evidence>
<evidence type="ECO:0000256" key="1">
    <source>
        <dbReference type="SAM" id="MobiDB-lite"/>
    </source>
</evidence>
<dbReference type="EMBL" id="VFPU01000001">
    <property type="protein sequence ID" value="TQM96561.1"/>
    <property type="molecule type" value="Genomic_DNA"/>
</dbReference>
<feature type="transmembrane region" description="Helical" evidence="2">
    <location>
        <begin position="57"/>
        <end position="77"/>
    </location>
</feature>
<comment type="caution">
    <text evidence="3">The sequence shown here is derived from an EMBL/GenBank/DDBJ whole genome shotgun (WGS) entry which is preliminary data.</text>
</comment>
<feature type="compositionally biased region" description="Basic residues" evidence="1">
    <location>
        <begin position="1"/>
        <end position="13"/>
    </location>
</feature>
<sequence>MTTHAHRAPTHLFHRTDAGAAPTSRAEHAPEVLLALAAVLVVLAGPVARTVAPESAWVAAGSAALLLVALALAVDAVRHLLGRSGA</sequence>
<proteinExistence type="predicted"/>
<keyword evidence="4" id="KW-1185">Reference proteome</keyword>
<accession>A0A543KNB8</accession>
<evidence type="ECO:0000313" key="4">
    <source>
        <dbReference type="Proteomes" id="UP000315133"/>
    </source>
</evidence>
<dbReference type="Proteomes" id="UP000315133">
    <property type="component" value="Unassembled WGS sequence"/>
</dbReference>
<dbReference type="AlphaFoldDB" id="A0A543KNB8"/>
<keyword evidence="2" id="KW-0472">Membrane</keyword>
<evidence type="ECO:0000313" key="3">
    <source>
        <dbReference type="EMBL" id="TQM96561.1"/>
    </source>
</evidence>
<reference evidence="3 4" key="1">
    <citation type="submission" date="2019-06" db="EMBL/GenBank/DDBJ databases">
        <title>Sequencing the genomes of 1000 actinobacteria strains.</title>
        <authorList>
            <person name="Klenk H.-P."/>
        </authorList>
    </citation>
    <scope>NUCLEOTIDE SEQUENCE [LARGE SCALE GENOMIC DNA]</scope>
    <source>
        <strain evidence="3 4">DSM 12362</strain>
    </source>
</reference>